<reference evidence="1" key="1">
    <citation type="submission" date="2019-08" db="EMBL/GenBank/DDBJ databases">
        <authorList>
            <person name="Kucharzyk K."/>
            <person name="Murdoch R.W."/>
            <person name="Higgins S."/>
            <person name="Loffler F."/>
        </authorList>
    </citation>
    <scope>NUCLEOTIDE SEQUENCE</scope>
</reference>
<gene>
    <name evidence="1" type="ORF">SDC9_150389</name>
</gene>
<dbReference type="EMBL" id="VSSQ01049090">
    <property type="protein sequence ID" value="MPN03164.1"/>
    <property type="molecule type" value="Genomic_DNA"/>
</dbReference>
<proteinExistence type="predicted"/>
<protein>
    <submittedName>
        <fullName evidence="1">Uncharacterized protein</fullName>
    </submittedName>
</protein>
<dbReference type="AlphaFoldDB" id="A0A645ERL7"/>
<name>A0A645ERL7_9ZZZZ</name>
<sequence>MAGGRCSSRPMWPFWTRRCCWMWPVPSACGAGARHCGTCCWHMRRSPSPLQTQTPMPMSSAMTRWMRAATGPRGRPPCTRWRCCGLSRPGRRGHARCRRGCRCLRCLRWCRISQRSTIWAAAHWATCAPCRAGAWRAGWEPGVCWPWISCGASAPCRCHGSRCRSTSIWRMSCPISQRPRQTCCTRPSIF</sequence>
<comment type="caution">
    <text evidence="1">The sequence shown here is derived from an EMBL/GenBank/DDBJ whole genome shotgun (WGS) entry which is preliminary data.</text>
</comment>
<organism evidence="1">
    <name type="scientific">bioreactor metagenome</name>
    <dbReference type="NCBI Taxonomy" id="1076179"/>
    <lineage>
        <taxon>unclassified sequences</taxon>
        <taxon>metagenomes</taxon>
        <taxon>ecological metagenomes</taxon>
    </lineage>
</organism>
<evidence type="ECO:0000313" key="1">
    <source>
        <dbReference type="EMBL" id="MPN03164.1"/>
    </source>
</evidence>
<accession>A0A645ERL7</accession>